<dbReference type="AlphaFoldDB" id="A0A2M4DAC2"/>
<evidence type="ECO:0000313" key="2">
    <source>
        <dbReference type="EMBL" id="MBW74487.1"/>
    </source>
</evidence>
<organism evidence="2">
    <name type="scientific">Anopheles darlingi</name>
    <name type="common">Mosquito</name>
    <dbReference type="NCBI Taxonomy" id="43151"/>
    <lineage>
        <taxon>Eukaryota</taxon>
        <taxon>Metazoa</taxon>
        <taxon>Ecdysozoa</taxon>
        <taxon>Arthropoda</taxon>
        <taxon>Hexapoda</taxon>
        <taxon>Insecta</taxon>
        <taxon>Pterygota</taxon>
        <taxon>Neoptera</taxon>
        <taxon>Endopterygota</taxon>
        <taxon>Diptera</taxon>
        <taxon>Nematocera</taxon>
        <taxon>Culicoidea</taxon>
        <taxon>Culicidae</taxon>
        <taxon>Anophelinae</taxon>
        <taxon>Anopheles</taxon>
    </lineage>
</organism>
<sequence length="98" mass="11237">MQAACINTYMMTALVRSFLFLLLLLPLSPTVTLIISPTISIPSFVRIQPLFLIVYSIGDVVAYLWPYSSASLNRAKKKYDKNTRSHLTLYYILLRICF</sequence>
<keyword evidence="1" id="KW-1133">Transmembrane helix</keyword>
<feature type="transmembrane region" description="Helical" evidence="1">
    <location>
        <begin position="50"/>
        <end position="68"/>
    </location>
</feature>
<accession>A0A2M4DAC2</accession>
<dbReference type="EMBL" id="GGFL01010309">
    <property type="protein sequence ID" value="MBW74487.1"/>
    <property type="molecule type" value="Transcribed_RNA"/>
</dbReference>
<keyword evidence="1" id="KW-0472">Membrane</keyword>
<reference evidence="2" key="1">
    <citation type="submission" date="2018-01" db="EMBL/GenBank/DDBJ databases">
        <title>An insight into the sialome of Amazonian anophelines.</title>
        <authorList>
            <person name="Ribeiro J.M."/>
            <person name="Scarpassa V."/>
            <person name="Calvo E."/>
        </authorList>
    </citation>
    <scope>NUCLEOTIDE SEQUENCE</scope>
</reference>
<keyword evidence="1" id="KW-0812">Transmembrane</keyword>
<protein>
    <submittedName>
        <fullName evidence="2">Uncharacterized protein</fullName>
    </submittedName>
</protein>
<name>A0A2M4DAC2_ANODA</name>
<proteinExistence type="predicted"/>
<evidence type="ECO:0000256" key="1">
    <source>
        <dbReference type="SAM" id="Phobius"/>
    </source>
</evidence>